<proteinExistence type="predicted"/>
<organism evidence="1 2">
    <name type="scientific">Ruegeria profundi</name>
    <dbReference type="NCBI Taxonomy" id="1685378"/>
    <lineage>
        <taxon>Bacteria</taxon>
        <taxon>Pseudomonadati</taxon>
        <taxon>Pseudomonadota</taxon>
        <taxon>Alphaproteobacteria</taxon>
        <taxon>Rhodobacterales</taxon>
        <taxon>Roseobacteraceae</taxon>
        <taxon>Ruegeria</taxon>
    </lineage>
</organism>
<sequence length="144" mass="15961">MIVDGLLIGSLKRLLADHVALEHMARTFLWRRPDVPFRELVQADFFRLAEMTDDIGCTIVSEEGCPPILLSELATLASEIDLAKDMAPVAALAQGHCLILDDIDLLRKVSAVGHSERAEQLLNSLWVEHEALRAAYAGHEDRAH</sequence>
<dbReference type="STRING" id="1685378.AVO44_05900"/>
<evidence type="ECO:0000313" key="2">
    <source>
        <dbReference type="Proteomes" id="UP000053690"/>
    </source>
</evidence>
<protein>
    <submittedName>
        <fullName evidence="1">Uncharacterized protein</fullName>
    </submittedName>
</protein>
<keyword evidence="2" id="KW-1185">Reference proteome</keyword>
<comment type="caution">
    <text evidence="1">The sequence shown here is derived from an EMBL/GenBank/DDBJ whole genome shotgun (WGS) entry which is preliminary data.</text>
</comment>
<gene>
    <name evidence="1" type="ORF">AVO44_05900</name>
</gene>
<reference evidence="2" key="1">
    <citation type="submission" date="2015-12" db="EMBL/GenBank/DDBJ databases">
        <authorList>
            <person name="Zhang G."/>
            <person name="Stingl U."/>
        </authorList>
    </citation>
    <scope>NUCLEOTIDE SEQUENCE [LARGE SCALE GENOMIC DNA]</scope>
    <source>
        <strain evidence="2">ZGT108</strain>
    </source>
</reference>
<evidence type="ECO:0000313" key="1">
    <source>
        <dbReference type="EMBL" id="KUJ81379.1"/>
    </source>
</evidence>
<accession>A0A0X3U0J4</accession>
<dbReference type="RefSeq" id="WP_068333909.1">
    <property type="nucleotide sequence ID" value="NZ_LQBP01000002.1"/>
</dbReference>
<dbReference type="AlphaFoldDB" id="A0A0X3U0J4"/>
<dbReference type="EMBL" id="LQBP01000002">
    <property type="protein sequence ID" value="KUJ81379.1"/>
    <property type="molecule type" value="Genomic_DNA"/>
</dbReference>
<name>A0A0X3U0J4_9RHOB</name>
<dbReference type="Proteomes" id="UP000053690">
    <property type="component" value="Unassembled WGS sequence"/>
</dbReference>